<organism evidence="3 4">
    <name type="scientific">Polystyrenella longa</name>
    <dbReference type="NCBI Taxonomy" id="2528007"/>
    <lineage>
        <taxon>Bacteria</taxon>
        <taxon>Pseudomonadati</taxon>
        <taxon>Planctomycetota</taxon>
        <taxon>Planctomycetia</taxon>
        <taxon>Planctomycetales</taxon>
        <taxon>Planctomycetaceae</taxon>
        <taxon>Polystyrenella</taxon>
    </lineage>
</organism>
<dbReference type="Proteomes" id="UP000317178">
    <property type="component" value="Chromosome"/>
</dbReference>
<dbReference type="AlphaFoldDB" id="A0A518CMK8"/>
<sequence>MPPKLLNKTAVVTGGSRGIGRAVVELLLQEGARVIAVSRSIDQPDGLEELASPRLITHLTDVTNPSDLARLVEFTQRRIRNVDILCPLAGRLFHADLLETSRELIEENIRINSISAWETFQKFRPILSKQAAVCFITFAPLFEQMAGLEQFAGSKALLRSYVRSLSDSGLPDQRVNAVACTPTQTTAWNAPDLLPLVKEKKWNWLTPEEVADTILFLVSEESRALRGTELVLSAPAKKSGNRVSR</sequence>
<evidence type="ECO:0000313" key="4">
    <source>
        <dbReference type="Proteomes" id="UP000317178"/>
    </source>
</evidence>
<gene>
    <name evidence="3" type="ORF">Pla110_21880</name>
</gene>
<name>A0A518CMK8_9PLAN</name>
<keyword evidence="4" id="KW-1185">Reference proteome</keyword>
<accession>A0A518CMK8</accession>
<dbReference type="CDD" id="cd05233">
    <property type="entry name" value="SDR_c"/>
    <property type="match status" value="1"/>
</dbReference>
<dbReference type="PANTHER" id="PTHR43477">
    <property type="entry name" value="DIHYDROANTICAPSIN 7-DEHYDROGENASE"/>
    <property type="match status" value="1"/>
</dbReference>
<evidence type="ECO:0000313" key="3">
    <source>
        <dbReference type="EMBL" id="QDU80458.1"/>
    </source>
</evidence>
<dbReference type="EC" id="1.-.-.-" evidence="3"/>
<reference evidence="3 4" key="1">
    <citation type="submission" date="2019-02" db="EMBL/GenBank/DDBJ databases">
        <title>Deep-cultivation of Planctomycetes and their phenomic and genomic characterization uncovers novel biology.</title>
        <authorList>
            <person name="Wiegand S."/>
            <person name="Jogler M."/>
            <person name="Boedeker C."/>
            <person name="Pinto D."/>
            <person name="Vollmers J."/>
            <person name="Rivas-Marin E."/>
            <person name="Kohn T."/>
            <person name="Peeters S.H."/>
            <person name="Heuer A."/>
            <person name="Rast P."/>
            <person name="Oberbeckmann S."/>
            <person name="Bunk B."/>
            <person name="Jeske O."/>
            <person name="Meyerdierks A."/>
            <person name="Storesund J.E."/>
            <person name="Kallscheuer N."/>
            <person name="Luecker S."/>
            <person name="Lage O.M."/>
            <person name="Pohl T."/>
            <person name="Merkel B.J."/>
            <person name="Hornburger P."/>
            <person name="Mueller R.-W."/>
            <person name="Bruemmer F."/>
            <person name="Labrenz M."/>
            <person name="Spormann A.M."/>
            <person name="Op den Camp H."/>
            <person name="Overmann J."/>
            <person name="Amann R."/>
            <person name="Jetten M.S.M."/>
            <person name="Mascher T."/>
            <person name="Medema M.H."/>
            <person name="Devos D.P."/>
            <person name="Kaster A.-K."/>
            <person name="Ovreas L."/>
            <person name="Rohde M."/>
            <person name="Galperin M.Y."/>
            <person name="Jogler C."/>
        </authorList>
    </citation>
    <scope>NUCLEOTIDE SEQUENCE [LARGE SCALE GENOMIC DNA]</scope>
    <source>
        <strain evidence="3 4">Pla110</strain>
    </source>
</reference>
<evidence type="ECO:0000256" key="2">
    <source>
        <dbReference type="ARBA" id="ARBA00023002"/>
    </source>
</evidence>
<dbReference type="RefSeq" id="WP_144995735.1">
    <property type="nucleotide sequence ID" value="NZ_CP036281.1"/>
</dbReference>
<dbReference type="GO" id="GO:0016491">
    <property type="term" value="F:oxidoreductase activity"/>
    <property type="evidence" value="ECO:0007669"/>
    <property type="project" value="UniProtKB-KW"/>
</dbReference>
<dbReference type="InterPro" id="IPR036291">
    <property type="entry name" value="NAD(P)-bd_dom_sf"/>
</dbReference>
<dbReference type="PRINTS" id="PR00081">
    <property type="entry name" value="GDHRDH"/>
</dbReference>
<dbReference type="PANTHER" id="PTHR43477:SF1">
    <property type="entry name" value="DIHYDROANTICAPSIN 7-DEHYDROGENASE"/>
    <property type="match status" value="1"/>
</dbReference>
<keyword evidence="2 3" id="KW-0560">Oxidoreductase</keyword>
<comment type="similarity">
    <text evidence="1">Belongs to the short-chain dehydrogenases/reductases (SDR) family.</text>
</comment>
<proteinExistence type="inferred from homology"/>
<dbReference type="InterPro" id="IPR051122">
    <property type="entry name" value="SDR_DHRS6-like"/>
</dbReference>
<dbReference type="Pfam" id="PF13561">
    <property type="entry name" value="adh_short_C2"/>
    <property type="match status" value="1"/>
</dbReference>
<evidence type="ECO:0000256" key="1">
    <source>
        <dbReference type="ARBA" id="ARBA00006484"/>
    </source>
</evidence>
<dbReference type="OrthoDB" id="266183at2"/>
<dbReference type="Gene3D" id="3.40.50.720">
    <property type="entry name" value="NAD(P)-binding Rossmann-like Domain"/>
    <property type="match status" value="1"/>
</dbReference>
<protein>
    <submittedName>
        <fullName evidence="3">Putative oxidoreductase</fullName>
        <ecNumber evidence="3">1.-.-.-</ecNumber>
    </submittedName>
</protein>
<dbReference type="SUPFAM" id="SSF51735">
    <property type="entry name" value="NAD(P)-binding Rossmann-fold domains"/>
    <property type="match status" value="1"/>
</dbReference>
<dbReference type="InterPro" id="IPR002347">
    <property type="entry name" value="SDR_fam"/>
</dbReference>
<dbReference type="EMBL" id="CP036281">
    <property type="protein sequence ID" value="QDU80458.1"/>
    <property type="molecule type" value="Genomic_DNA"/>
</dbReference>
<dbReference type="KEGG" id="plon:Pla110_21880"/>